<keyword evidence="1" id="KW-0732">Signal</keyword>
<evidence type="ECO:0000313" key="4">
    <source>
        <dbReference type="Proteomes" id="UP000050421"/>
    </source>
</evidence>
<evidence type="ECO:0000313" key="3">
    <source>
        <dbReference type="EMBL" id="KPQ06659.1"/>
    </source>
</evidence>
<gene>
    <name evidence="3" type="ORF">HLUCCX10_17700</name>
</gene>
<evidence type="ECO:0000259" key="2">
    <source>
        <dbReference type="Pfam" id="PF06439"/>
    </source>
</evidence>
<dbReference type="STRING" id="1305737.GCA_000526355_00528"/>
<reference evidence="3 4" key="1">
    <citation type="submission" date="2015-09" db="EMBL/GenBank/DDBJ databases">
        <title>Identification and resolution of microdiversity through metagenomic sequencing of parallel consortia.</title>
        <authorList>
            <person name="Nelson W.C."/>
            <person name="Romine M.F."/>
            <person name="Lindemann S.R."/>
        </authorList>
    </citation>
    <scope>NUCLEOTIDE SEQUENCE [LARGE SCALE GENOMIC DNA]</scope>
    <source>
        <strain evidence="3">HL-49</strain>
    </source>
</reference>
<dbReference type="InterPro" id="IPR010496">
    <property type="entry name" value="AL/BT2_dom"/>
</dbReference>
<feature type="chain" id="PRO_5006144889" description="3-keto-alpha-glucoside-1,2-lyase/3-keto-2-hydroxy-glucal hydratase domain-containing protein" evidence="1">
    <location>
        <begin position="24"/>
        <end position="255"/>
    </location>
</feature>
<evidence type="ECO:0000256" key="1">
    <source>
        <dbReference type="SAM" id="SignalP"/>
    </source>
</evidence>
<dbReference type="eggNOG" id="COG2133">
    <property type="taxonomic scope" value="Bacteria"/>
</dbReference>
<sequence>MNIRFKSLLFLFLSVGLSLSLYAQEKTPPPMPPQATEFYTPVPPKITPGAENNLPPSDAIVLFDGSSQNNFVSARDGSSPAEWTIENGELVVTPGKGDIQSKMAFGDAQYHIEWSAPTEIKGEGQGRGNSGFFLMGLYEVQILDSYESKTYTNGQAGSIYKQFPPLVNPLRAPGEWNYYDIIFKAPRFDKNGVLTSPATVTVLINGVLVQNHVILRGPTEYIGIPNYKAHAEELPIKLQDHGNPVRFRNIWVRPL</sequence>
<name>A0A0P7WXH8_9BACT</name>
<dbReference type="Pfam" id="PF06439">
    <property type="entry name" value="3keto-disac_hyd"/>
    <property type="match status" value="1"/>
</dbReference>
<dbReference type="PATRIC" id="fig|1305737.6.peg.773"/>
<feature type="signal peptide" evidence="1">
    <location>
        <begin position="1"/>
        <end position="23"/>
    </location>
</feature>
<dbReference type="Proteomes" id="UP000050421">
    <property type="component" value="Unassembled WGS sequence"/>
</dbReference>
<dbReference type="Gene3D" id="2.60.120.560">
    <property type="entry name" value="Exo-inulinase, domain 1"/>
    <property type="match status" value="1"/>
</dbReference>
<dbReference type="OrthoDB" id="176168at2"/>
<dbReference type="AlphaFoldDB" id="A0A0P7WXH8"/>
<dbReference type="EMBL" id="LJXT01000178">
    <property type="protein sequence ID" value="KPQ06659.1"/>
    <property type="molecule type" value="Genomic_DNA"/>
</dbReference>
<protein>
    <recommendedName>
        <fullName evidence="2">3-keto-alpha-glucoside-1,2-lyase/3-keto-2-hydroxy-glucal hydratase domain-containing protein</fullName>
    </recommendedName>
</protein>
<proteinExistence type="predicted"/>
<feature type="domain" description="3-keto-alpha-glucoside-1,2-lyase/3-keto-2-hydroxy-glucal hydratase" evidence="2">
    <location>
        <begin position="59"/>
        <end position="253"/>
    </location>
</feature>
<dbReference type="GO" id="GO:0016787">
    <property type="term" value="F:hydrolase activity"/>
    <property type="evidence" value="ECO:0007669"/>
    <property type="project" value="InterPro"/>
</dbReference>
<comment type="caution">
    <text evidence="3">The sequence shown here is derived from an EMBL/GenBank/DDBJ whole genome shotgun (WGS) entry which is preliminary data.</text>
</comment>
<accession>A0A0P7WXH8</accession>
<organism evidence="3 4">
    <name type="scientific">Algoriphagus marincola HL-49</name>
    <dbReference type="NCBI Taxonomy" id="1305737"/>
    <lineage>
        <taxon>Bacteria</taxon>
        <taxon>Pseudomonadati</taxon>
        <taxon>Bacteroidota</taxon>
        <taxon>Cytophagia</taxon>
        <taxon>Cytophagales</taxon>
        <taxon>Cyclobacteriaceae</taxon>
        <taxon>Algoriphagus</taxon>
    </lineage>
</organism>